<dbReference type="EMBL" id="FNCF01000009">
    <property type="protein sequence ID" value="SDH11903.1"/>
    <property type="molecule type" value="Genomic_DNA"/>
</dbReference>
<evidence type="ECO:0008006" key="4">
    <source>
        <dbReference type="Google" id="ProtNLM"/>
    </source>
</evidence>
<feature type="transmembrane region" description="Helical" evidence="1">
    <location>
        <begin position="128"/>
        <end position="150"/>
    </location>
</feature>
<sequence length="204" mass="20746">MTRPLLGPRTSRTLSLALVGGAVLAVAGTVHLVGQTVATGSVTASAALSDRVRLQLDESLALPDGLGLAGYRIPVSVNTDDLPLGVRLLVVLGTVLPWVCAALAALALARVSWSLGSADPFRPGNARALASVAALWVVGSYLAPWVVHLASVRVLAAAGAPAGLDPADSTASLVVTWFGLLLVLAVAEVFRRGARQAHDVAGLV</sequence>
<proteinExistence type="predicted"/>
<feature type="transmembrane region" description="Helical" evidence="1">
    <location>
        <begin position="170"/>
        <end position="190"/>
    </location>
</feature>
<organism evidence="2 3">
    <name type="scientific">Klenkia brasiliensis</name>
    <dbReference type="NCBI Taxonomy" id="333142"/>
    <lineage>
        <taxon>Bacteria</taxon>
        <taxon>Bacillati</taxon>
        <taxon>Actinomycetota</taxon>
        <taxon>Actinomycetes</taxon>
        <taxon>Geodermatophilales</taxon>
        <taxon>Geodermatophilaceae</taxon>
        <taxon>Klenkia</taxon>
    </lineage>
</organism>
<reference evidence="3" key="1">
    <citation type="submission" date="2016-10" db="EMBL/GenBank/DDBJ databases">
        <authorList>
            <person name="Varghese N."/>
            <person name="Submissions S."/>
        </authorList>
    </citation>
    <scope>NUCLEOTIDE SEQUENCE [LARGE SCALE GENOMIC DNA]</scope>
    <source>
        <strain evidence="3">DSM 44526</strain>
    </source>
</reference>
<protein>
    <recommendedName>
        <fullName evidence="4">DUF2975 domain-containing protein</fullName>
    </recommendedName>
</protein>
<dbReference type="RefSeq" id="WP_091068848.1">
    <property type="nucleotide sequence ID" value="NZ_FNCF01000009.1"/>
</dbReference>
<keyword evidence="1" id="KW-0472">Membrane</keyword>
<keyword evidence="1" id="KW-0812">Transmembrane</keyword>
<dbReference type="AlphaFoldDB" id="A0A1G7ZTA9"/>
<dbReference type="Proteomes" id="UP000198863">
    <property type="component" value="Unassembled WGS sequence"/>
</dbReference>
<gene>
    <name evidence="2" type="ORF">SAMN05660324_4356</name>
</gene>
<accession>A0A1G7ZTA9</accession>
<evidence type="ECO:0000313" key="3">
    <source>
        <dbReference type="Proteomes" id="UP000198863"/>
    </source>
</evidence>
<feature type="transmembrane region" description="Helical" evidence="1">
    <location>
        <begin position="84"/>
        <end position="108"/>
    </location>
</feature>
<keyword evidence="3" id="KW-1185">Reference proteome</keyword>
<keyword evidence="1" id="KW-1133">Transmembrane helix</keyword>
<name>A0A1G7ZTA9_9ACTN</name>
<evidence type="ECO:0000313" key="2">
    <source>
        <dbReference type="EMBL" id="SDH11903.1"/>
    </source>
</evidence>
<evidence type="ECO:0000256" key="1">
    <source>
        <dbReference type="SAM" id="Phobius"/>
    </source>
</evidence>
<dbReference type="OrthoDB" id="3431510at2"/>